<dbReference type="AlphaFoldDB" id="A0A0E9PTZ5"/>
<evidence type="ECO:0000313" key="1">
    <source>
        <dbReference type="EMBL" id="JAH07727.1"/>
    </source>
</evidence>
<accession>A0A0E9PTZ5</accession>
<organism evidence="1">
    <name type="scientific">Anguilla anguilla</name>
    <name type="common">European freshwater eel</name>
    <name type="synonym">Muraena anguilla</name>
    <dbReference type="NCBI Taxonomy" id="7936"/>
    <lineage>
        <taxon>Eukaryota</taxon>
        <taxon>Metazoa</taxon>
        <taxon>Chordata</taxon>
        <taxon>Craniata</taxon>
        <taxon>Vertebrata</taxon>
        <taxon>Euteleostomi</taxon>
        <taxon>Actinopterygii</taxon>
        <taxon>Neopterygii</taxon>
        <taxon>Teleostei</taxon>
        <taxon>Anguilliformes</taxon>
        <taxon>Anguillidae</taxon>
        <taxon>Anguilla</taxon>
    </lineage>
</organism>
<dbReference type="EMBL" id="GBXM01100850">
    <property type="protein sequence ID" value="JAH07727.1"/>
    <property type="molecule type" value="Transcribed_RNA"/>
</dbReference>
<reference evidence="1" key="1">
    <citation type="submission" date="2014-11" db="EMBL/GenBank/DDBJ databases">
        <authorList>
            <person name="Amaro Gonzalez C."/>
        </authorList>
    </citation>
    <scope>NUCLEOTIDE SEQUENCE</scope>
</reference>
<sequence length="64" mass="7409">MSMEIMLIICYVLSQSPGLNPIKHLWEILDRRVGQRSPPPSSKHQIREYLLKDGVPSLQYSSRD</sequence>
<proteinExistence type="predicted"/>
<name>A0A0E9PTZ5_ANGAN</name>
<protein>
    <submittedName>
        <fullName evidence="1">Uncharacterized protein</fullName>
    </submittedName>
</protein>
<reference evidence="1" key="2">
    <citation type="journal article" date="2015" name="Fish Shellfish Immunol.">
        <title>Early steps in the European eel (Anguilla anguilla)-Vibrio vulnificus interaction in the gills: Role of the RtxA13 toxin.</title>
        <authorList>
            <person name="Callol A."/>
            <person name="Pajuelo D."/>
            <person name="Ebbesson L."/>
            <person name="Teles M."/>
            <person name="MacKenzie S."/>
            <person name="Amaro C."/>
        </authorList>
    </citation>
    <scope>NUCLEOTIDE SEQUENCE</scope>
</reference>